<dbReference type="EMBL" id="CP138858">
    <property type="protein sequence ID" value="WPJ94168.1"/>
    <property type="molecule type" value="Genomic_DNA"/>
</dbReference>
<dbReference type="Proteomes" id="UP001324993">
    <property type="component" value="Chromosome"/>
</dbReference>
<evidence type="ECO:0000256" key="2">
    <source>
        <dbReference type="ARBA" id="ARBA00022679"/>
    </source>
</evidence>
<dbReference type="InterPro" id="IPR029060">
    <property type="entry name" value="PIN-like_dom_sf"/>
</dbReference>
<evidence type="ECO:0000256" key="4">
    <source>
        <dbReference type="ARBA" id="ARBA00022801"/>
    </source>
</evidence>
<dbReference type="SUPFAM" id="SSF88723">
    <property type="entry name" value="PIN domain-like"/>
    <property type="match status" value="1"/>
</dbReference>
<sequence>MNKTIIIVRIFFLLVSVLGCVLLTYVTDGWSLMPVLFVGMSLAVLVILTDVLLEGFSLRGLSAITFGLAVGGLIAYLISSSPLFEPLEADPDLAETLFLSRLALYVITMYLATVVALRGRDEFNLVIPYVRFSPQNVESSVVVVDTSALIDGRIAAICESGWFGYAMVIPRFVLDELQTVADSSDTARKEKGRKGLEVLNRIRKMKHVDIRIHESAVPDREAVDSKLVYLAESMKAKLLTTDYNLAKLAEFHGVDWLNITSLVKSLNQEVSVGTRVNVELVRPGKDAGQAIGYLPDGSMLVVNNGRKWIGQEIRVEVDSVVPSSGGKMIFATHYPDVAELDR</sequence>
<evidence type="ECO:0000313" key="9">
    <source>
        <dbReference type="Proteomes" id="UP001324993"/>
    </source>
</evidence>
<dbReference type="PROSITE" id="PS51257">
    <property type="entry name" value="PROKAR_LIPOPROTEIN"/>
    <property type="match status" value="1"/>
</dbReference>
<evidence type="ECO:0000313" key="8">
    <source>
        <dbReference type="EMBL" id="WPJ94168.1"/>
    </source>
</evidence>
<dbReference type="PANTHER" id="PTHR11603">
    <property type="entry name" value="AAA FAMILY ATPASE"/>
    <property type="match status" value="1"/>
</dbReference>
<accession>A0ABZ0RGI2</accession>
<dbReference type="Pfam" id="PF01850">
    <property type="entry name" value="PIN"/>
    <property type="match status" value="1"/>
</dbReference>
<dbReference type="Gene3D" id="3.40.50.1010">
    <property type="entry name" value="5'-nuclease"/>
    <property type="match status" value="1"/>
</dbReference>
<feature type="transmembrane region" description="Helical" evidence="6">
    <location>
        <begin position="32"/>
        <end position="53"/>
    </location>
</feature>
<comment type="cofactor">
    <cofactor evidence="1">
        <name>Mg(2+)</name>
        <dbReference type="ChEBI" id="CHEBI:18420"/>
    </cofactor>
</comment>
<protein>
    <submittedName>
        <fullName evidence="8">Twitching motility protein PilT</fullName>
    </submittedName>
</protein>
<feature type="transmembrane region" description="Helical" evidence="6">
    <location>
        <begin position="60"/>
        <end position="78"/>
    </location>
</feature>
<evidence type="ECO:0000259" key="7">
    <source>
        <dbReference type="PROSITE" id="PS50926"/>
    </source>
</evidence>
<keyword evidence="9" id="KW-1185">Reference proteome</keyword>
<keyword evidence="4" id="KW-0378">Hydrolase</keyword>
<dbReference type="SMART" id="SM00670">
    <property type="entry name" value="PINc"/>
    <property type="match status" value="1"/>
</dbReference>
<feature type="domain" description="TRAM" evidence="7">
    <location>
        <begin position="269"/>
        <end position="330"/>
    </location>
</feature>
<proteinExistence type="predicted"/>
<feature type="transmembrane region" description="Helical" evidence="6">
    <location>
        <begin position="7"/>
        <end position="26"/>
    </location>
</feature>
<dbReference type="PROSITE" id="PS50926">
    <property type="entry name" value="TRAM"/>
    <property type="match status" value="1"/>
</dbReference>
<keyword evidence="5" id="KW-0460">Magnesium</keyword>
<feature type="transmembrane region" description="Helical" evidence="6">
    <location>
        <begin position="98"/>
        <end position="117"/>
    </location>
</feature>
<evidence type="ECO:0000256" key="1">
    <source>
        <dbReference type="ARBA" id="ARBA00001946"/>
    </source>
</evidence>
<reference evidence="8 9" key="1">
    <citation type="submission" date="2023-11" db="EMBL/GenBank/DDBJ databases">
        <title>Coraliomargarita sp. nov., isolated from marine algae.</title>
        <authorList>
            <person name="Lee J.K."/>
            <person name="Baek J.H."/>
            <person name="Kim J.M."/>
            <person name="Choi D.G."/>
            <person name="Jeon C.O."/>
        </authorList>
    </citation>
    <scope>NUCLEOTIDE SEQUENCE [LARGE SCALE GENOMIC DNA]</scope>
    <source>
        <strain evidence="8 9">J2-16</strain>
    </source>
</reference>
<organism evidence="8 9">
    <name type="scientific">Coraliomargarita algicola</name>
    <dbReference type="NCBI Taxonomy" id="3092156"/>
    <lineage>
        <taxon>Bacteria</taxon>
        <taxon>Pseudomonadati</taxon>
        <taxon>Verrucomicrobiota</taxon>
        <taxon>Opitutia</taxon>
        <taxon>Puniceicoccales</taxon>
        <taxon>Coraliomargaritaceae</taxon>
        <taxon>Coraliomargarita</taxon>
    </lineage>
</organism>
<keyword evidence="6" id="KW-1133">Transmembrane helix</keyword>
<keyword evidence="6" id="KW-0812">Transmembrane</keyword>
<gene>
    <name evidence="8" type="ORF">SH580_12065</name>
</gene>
<evidence type="ECO:0000256" key="3">
    <source>
        <dbReference type="ARBA" id="ARBA00022722"/>
    </source>
</evidence>
<dbReference type="CDD" id="cd09877">
    <property type="entry name" value="PIN_YacL-like"/>
    <property type="match status" value="1"/>
</dbReference>
<dbReference type="InterPro" id="IPR052041">
    <property type="entry name" value="Nucleic_acid_metab_PIN/TRAM"/>
</dbReference>
<evidence type="ECO:0000256" key="5">
    <source>
        <dbReference type="ARBA" id="ARBA00022842"/>
    </source>
</evidence>
<dbReference type="RefSeq" id="WP_319831113.1">
    <property type="nucleotide sequence ID" value="NZ_CP138858.1"/>
</dbReference>
<dbReference type="InterPro" id="IPR002792">
    <property type="entry name" value="TRAM_dom"/>
</dbReference>
<keyword evidence="6" id="KW-0472">Membrane</keyword>
<keyword evidence="3" id="KW-0540">Nuclease</keyword>
<name>A0ABZ0RGI2_9BACT</name>
<keyword evidence="2" id="KW-0808">Transferase</keyword>
<evidence type="ECO:0000256" key="6">
    <source>
        <dbReference type="SAM" id="Phobius"/>
    </source>
</evidence>
<dbReference type="InterPro" id="IPR002716">
    <property type="entry name" value="PIN_dom"/>
</dbReference>
<dbReference type="PANTHER" id="PTHR11603:SF147">
    <property type="entry name" value="MEMBRANE PROTEIN"/>
    <property type="match status" value="1"/>
</dbReference>